<feature type="binding site" evidence="5 7">
    <location>
        <position position="246"/>
    </location>
    <ligand>
        <name>Mn(2+)</name>
        <dbReference type="ChEBI" id="CHEBI:29035"/>
        <label>1</label>
    </ligand>
</feature>
<evidence type="ECO:0000313" key="9">
    <source>
        <dbReference type="EMBL" id="PWD81463.1"/>
    </source>
</evidence>
<comment type="pathway">
    <text evidence="5">Amino-acid degradation; L-histidine degradation into L-glutamate; L-glutamate from N-formimidoyl-L-glutamate (hydrolase route): step 1/1.</text>
</comment>
<accession>A0A2U2AFN2</accession>
<dbReference type="PANTHER" id="PTHR11358">
    <property type="entry name" value="ARGINASE/AGMATINASE"/>
    <property type="match status" value="1"/>
</dbReference>
<feature type="binding site" evidence="7">
    <location>
        <position position="248"/>
    </location>
    <ligand>
        <name>Mn(2+)</name>
        <dbReference type="ChEBI" id="CHEBI:29035"/>
        <label>1</label>
    </ligand>
</feature>
<feature type="binding site" evidence="7">
    <location>
        <position position="157"/>
    </location>
    <ligand>
        <name>Mn(2+)</name>
        <dbReference type="ChEBI" id="CHEBI:29035"/>
        <label>1</label>
    </ligand>
</feature>
<evidence type="ECO:0000256" key="2">
    <source>
        <dbReference type="ARBA" id="ARBA00022801"/>
    </source>
</evidence>
<dbReference type="Pfam" id="PF00491">
    <property type="entry name" value="Arginase"/>
    <property type="match status" value="1"/>
</dbReference>
<evidence type="ECO:0000256" key="8">
    <source>
        <dbReference type="PROSITE-ProRule" id="PRU00742"/>
    </source>
</evidence>
<comment type="similarity">
    <text evidence="5 8">Belongs to the arginase family.</text>
</comment>
<evidence type="ECO:0000313" key="10">
    <source>
        <dbReference type="Proteomes" id="UP000245020"/>
    </source>
</evidence>
<dbReference type="PIRSF" id="PIRSF036979">
    <property type="entry name" value="Arginase"/>
    <property type="match status" value="1"/>
</dbReference>
<keyword evidence="4 5" id="KW-0464">Manganese</keyword>
<evidence type="ECO:0000256" key="4">
    <source>
        <dbReference type="ARBA" id="ARBA00023211"/>
    </source>
</evidence>
<dbReference type="RefSeq" id="WP_109188825.1">
    <property type="nucleotide sequence ID" value="NZ_BMYA01000005.1"/>
</dbReference>
<dbReference type="GO" id="GO:0050415">
    <property type="term" value="F:formimidoylglutamase activity"/>
    <property type="evidence" value="ECO:0007669"/>
    <property type="project" value="UniProtKB-UniRule"/>
</dbReference>
<feature type="binding site" evidence="5">
    <location>
        <position position="157"/>
    </location>
    <ligand>
        <name>Mn(2+)</name>
        <dbReference type="ChEBI" id="CHEBI:29035"/>
        <label>2</label>
    </ligand>
</feature>
<keyword evidence="1 5" id="KW-0479">Metal-binding</keyword>
<evidence type="ECO:0000256" key="5">
    <source>
        <dbReference type="HAMAP-Rule" id="MF_00737"/>
    </source>
</evidence>
<proteinExistence type="inferred from homology"/>
<dbReference type="GO" id="GO:0019557">
    <property type="term" value="P:L-histidine catabolic process to glutamate and formate"/>
    <property type="evidence" value="ECO:0007669"/>
    <property type="project" value="UniProtKB-UniPathway"/>
</dbReference>
<dbReference type="AlphaFoldDB" id="A0A2U2AFN2"/>
<dbReference type="Gene3D" id="3.40.800.10">
    <property type="entry name" value="Ureohydrolase domain"/>
    <property type="match status" value="1"/>
</dbReference>
<dbReference type="UniPathway" id="UPA00379">
    <property type="reaction ID" value="UER00552"/>
</dbReference>
<comment type="cofactor">
    <cofactor evidence="5 7">
        <name>Mn(2+)</name>
        <dbReference type="ChEBI" id="CHEBI:29035"/>
    </cofactor>
    <text evidence="5 7">Binds 2 manganese ions per subunit.</text>
</comment>
<keyword evidence="3 5" id="KW-0369">Histidine metabolism</keyword>
<dbReference type="PANTHER" id="PTHR11358:SF35">
    <property type="entry name" value="FORMIMIDOYLGLUTAMASE"/>
    <property type="match status" value="1"/>
</dbReference>
<comment type="caution">
    <text evidence="9">The sequence shown here is derived from an EMBL/GenBank/DDBJ whole genome shotgun (WGS) entry which is preliminary data.</text>
</comment>
<feature type="binding site" evidence="5">
    <location>
        <position position="248"/>
    </location>
    <ligand>
        <name>Mn(2+)</name>
        <dbReference type="ChEBI" id="CHEBI:29035"/>
        <label>2</label>
    </ligand>
</feature>
<dbReference type="GO" id="GO:0033389">
    <property type="term" value="P:putrescine biosynthetic process from arginine, via agmatine"/>
    <property type="evidence" value="ECO:0007669"/>
    <property type="project" value="TreeGrafter"/>
</dbReference>
<dbReference type="GO" id="GO:0019556">
    <property type="term" value="P:L-histidine catabolic process to glutamate and formamide"/>
    <property type="evidence" value="ECO:0007669"/>
    <property type="project" value="UniProtKB-UniRule"/>
</dbReference>
<evidence type="ECO:0000256" key="7">
    <source>
        <dbReference type="PIRSR" id="PIRSR036979-1"/>
    </source>
</evidence>
<keyword evidence="2 5" id="KW-0378">Hydrolase</keyword>
<dbReference type="GO" id="GO:0030145">
    <property type="term" value="F:manganese ion binding"/>
    <property type="evidence" value="ECO:0007669"/>
    <property type="project" value="UniProtKB-UniRule"/>
</dbReference>
<evidence type="ECO:0000256" key="6">
    <source>
        <dbReference type="NCBIfam" id="TIGR01227"/>
    </source>
</evidence>
<dbReference type="InterPro" id="IPR023696">
    <property type="entry name" value="Ureohydrolase_dom_sf"/>
</dbReference>
<dbReference type="InterPro" id="IPR005923">
    <property type="entry name" value="HutG"/>
</dbReference>
<comment type="catalytic activity">
    <reaction evidence="5">
        <text>N-formimidoyl-L-glutamate + H2O = formamide + L-glutamate</text>
        <dbReference type="Rhea" id="RHEA:22492"/>
        <dbReference type="ChEBI" id="CHEBI:15377"/>
        <dbReference type="ChEBI" id="CHEBI:16397"/>
        <dbReference type="ChEBI" id="CHEBI:29985"/>
        <dbReference type="ChEBI" id="CHEBI:58928"/>
        <dbReference type="EC" id="3.5.3.8"/>
    </reaction>
</comment>
<protein>
    <recommendedName>
        <fullName evidence="5 6">Formimidoylglutamase</fullName>
        <ecNumber evidence="5 6">3.5.3.8</ecNumber>
    </recommendedName>
    <alternativeName>
        <fullName evidence="5">Formiminoglutamase</fullName>
    </alternativeName>
    <alternativeName>
        <fullName evidence="5">Formiminoglutamate hydrolase</fullName>
    </alternativeName>
</protein>
<comment type="function">
    <text evidence="5">Catalyzes the conversion of N-formimidoyl-L-glutamate to L-glutamate and formamide.</text>
</comment>
<sequence length="319" mass="35235">MHLWQNIDKTVWQGRDDSAESPIAKRLFQTVVQAPSFAPQDYPEHVALLGFECDEGVRLNKGRVGAKEAPNALRKALANMADHGSHKPIVDLGNIQFAGESLDAVQNVFASCVTKCHQLGLPTLVLGGGHETAYAHGKGIFDAYPNQKIGVINFDAHLDIRTAEMGTSGTPFKQLYQNAKSQDQEFHYLCIGASLPGNTKALLATATDMGVEIIWDNECHPGNYAEIATQIEAFMAKVDIIYLTIDLDALPFSEMFAVSAPSAYGVSMKDYLHFADQIMASNKLKAVDFVEYNPSLDRDQLSAKTAARMIWHFYHQWRS</sequence>
<dbReference type="CDD" id="cd09988">
    <property type="entry name" value="Formimidoylglutamase"/>
    <property type="match status" value="1"/>
</dbReference>
<keyword evidence="10" id="KW-1185">Reference proteome</keyword>
<dbReference type="HAMAP" id="MF_00737">
    <property type="entry name" value="Formimidoylglutam"/>
    <property type="match status" value="1"/>
</dbReference>
<dbReference type="NCBIfam" id="TIGR01227">
    <property type="entry name" value="hutG"/>
    <property type="match status" value="1"/>
</dbReference>
<dbReference type="InterPro" id="IPR006035">
    <property type="entry name" value="Ureohydrolase"/>
</dbReference>
<reference evidence="10" key="1">
    <citation type="submission" date="2018-05" db="EMBL/GenBank/DDBJ databases">
        <title>Ignatzschineria dubaiensis sp. nov., isolated from necrotic foot tissues of dromedaries (Camelus dromedarius) and associated maggots in Dubai, United Arab Emirates.</title>
        <authorList>
            <person name="Tsang C.C."/>
            <person name="Tang J.Y.M."/>
            <person name="Fong J.Y.H."/>
            <person name="Kinne J."/>
            <person name="Lee H.H."/>
            <person name="Joseph M."/>
            <person name="Jose S."/>
            <person name="Schuster R.K."/>
            <person name="Tang Y."/>
            <person name="Sivakumar S."/>
            <person name="Chen J.H.K."/>
            <person name="Teng J.L.L."/>
            <person name="Lau S.K.P."/>
            <person name="Wernery U."/>
            <person name="Woo P.C.Y."/>
        </authorList>
    </citation>
    <scope>NUCLEOTIDE SEQUENCE [LARGE SCALE GENOMIC DNA]</scope>
    <source>
        <strain evidence="10">KCTC 22644</strain>
    </source>
</reference>
<feature type="binding site" evidence="5 7">
    <location>
        <position position="159"/>
    </location>
    <ligand>
        <name>Mn(2+)</name>
        <dbReference type="ChEBI" id="CHEBI:29035"/>
        <label>1</label>
    </ligand>
</feature>
<dbReference type="EC" id="3.5.3.8" evidence="5 6"/>
<evidence type="ECO:0000256" key="3">
    <source>
        <dbReference type="ARBA" id="ARBA00022808"/>
    </source>
</evidence>
<feature type="binding site" evidence="5">
    <location>
        <position position="155"/>
    </location>
    <ligand>
        <name>Mn(2+)</name>
        <dbReference type="ChEBI" id="CHEBI:29035"/>
        <label>2</label>
    </ligand>
</feature>
<dbReference type="Proteomes" id="UP000245020">
    <property type="component" value="Unassembled WGS sequence"/>
</dbReference>
<organism evidence="9 10">
    <name type="scientific">Ignatzschineria ureiclastica</name>
    <dbReference type="NCBI Taxonomy" id="472582"/>
    <lineage>
        <taxon>Bacteria</taxon>
        <taxon>Pseudomonadati</taxon>
        <taxon>Pseudomonadota</taxon>
        <taxon>Gammaproteobacteria</taxon>
        <taxon>Cardiobacteriales</taxon>
        <taxon>Ignatzschineriaceae</taxon>
        <taxon>Ignatzschineria</taxon>
    </lineage>
</organism>
<dbReference type="EMBL" id="QEWQ01000002">
    <property type="protein sequence ID" value="PWD81463.1"/>
    <property type="molecule type" value="Genomic_DNA"/>
</dbReference>
<name>A0A2U2AFN2_9GAMM</name>
<dbReference type="PROSITE" id="PS51409">
    <property type="entry name" value="ARGINASE_2"/>
    <property type="match status" value="1"/>
</dbReference>
<dbReference type="SUPFAM" id="SSF52768">
    <property type="entry name" value="Arginase/deacetylase"/>
    <property type="match status" value="1"/>
</dbReference>
<feature type="binding site" evidence="5">
    <location>
        <position position="246"/>
    </location>
    <ligand>
        <name>Mn(2+)</name>
        <dbReference type="ChEBI" id="CHEBI:29035"/>
        <label>2</label>
    </ligand>
</feature>
<feature type="binding site" evidence="5 7">
    <location>
        <position position="155"/>
    </location>
    <ligand>
        <name>Mn(2+)</name>
        <dbReference type="ChEBI" id="CHEBI:29035"/>
        <label>1</label>
    </ligand>
</feature>
<dbReference type="GO" id="GO:0008783">
    <property type="term" value="F:agmatinase activity"/>
    <property type="evidence" value="ECO:0007669"/>
    <property type="project" value="TreeGrafter"/>
</dbReference>
<feature type="binding site" evidence="5 7">
    <location>
        <position position="130"/>
    </location>
    <ligand>
        <name>Mn(2+)</name>
        <dbReference type="ChEBI" id="CHEBI:29035"/>
        <label>1</label>
    </ligand>
</feature>
<evidence type="ECO:0000256" key="1">
    <source>
        <dbReference type="ARBA" id="ARBA00022723"/>
    </source>
</evidence>
<gene>
    <name evidence="5 9" type="primary">hutG</name>
    <name evidence="9" type="ORF">DC083_03175</name>
</gene>
<dbReference type="OrthoDB" id="9789727at2"/>